<organism evidence="3">
    <name type="scientific">Haptolina ericina</name>
    <dbReference type="NCBI Taxonomy" id="156174"/>
    <lineage>
        <taxon>Eukaryota</taxon>
        <taxon>Haptista</taxon>
        <taxon>Haptophyta</taxon>
        <taxon>Prymnesiophyceae</taxon>
        <taxon>Prymnesiales</taxon>
        <taxon>Prymnesiaceae</taxon>
        <taxon>Haptolina</taxon>
    </lineage>
</organism>
<evidence type="ECO:0000256" key="1">
    <source>
        <dbReference type="SAM" id="MobiDB-lite"/>
    </source>
</evidence>
<name>A0A7S3FKU1_9EUKA</name>
<protein>
    <recommendedName>
        <fullName evidence="2">Hydroxyproline O-arabinosyltransferase-like domain-containing protein</fullName>
    </recommendedName>
</protein>
<gene>
    <name evidence="3" type="ORF">HERI1096_LOCUS40933</name>
</gene>
<proteinExistence type="predicted"/>
<dbReference type="InterPro" id="IPR056508">
    <property type="entry name" value="HPAT-like"/>
</dbReference>
<feature type="region of interest" description="Disordered" evidence="1">
    <location>
        <begin position="305"/>
        <end position="324"/>
    </location>
</feature>
<dbReference type="Pfam" id="PF23452">
    <property type="entry name" value="HPAT"/>
    <property type="match status" value="1"/>
</dbReference>
<accession>A0A7S3FKU1</accession>
<evidence type="ECO:0000313" key="3">
    <source>
        <dbReference type="EMBL" id="CAE0155021.1"/>
    </source>
</evidence>
<feature type="domain" description="Hydroxyproline O-arabinosyltransferase-like" evidence="2">
    <location>
        <begin position="4"/>
        <end position="67"/>
    </location>
</feature>
<dbReference type="EMBL" id="HBHX01073911">
    <property type="protein sequence ID" value="CAE0155021.1"/>
    <property type="molecule type" value="Transcribed_RNA"/>
</dbReference>
<reference evidence="3" key="1">
    <citation type="submission" date="2021-01" db="EMBL/GenBank/DDBJ databases">
        <authorList>
            <person name="Corre E."/>
            <person name="Pelletier E."/>
            <person name="Niang G."/>
            <person name="Scheremetjew M."/>
            <person name="Finn R."/>
            <person name="Kale V."/>
            <person name="Holt S."/>
            <person name="Cochrane G."/>
            <person name="Meng A."/>
            <person name="Brown T."/>
            <person name="Cohen L."/>
        </authorList>
    </citation>
    <scope>NUCLEOTIDE SEQUENCE</scope>
    <source>
        <strain evidence="3">CCMP281</strain>
    </source>
</reference>
<sequence length="324" mass="35659">MDGKHIYHYTFGLTVEGVKRSWRLDKRQYYGGYPSDHIQMPPACSAKSGFIYAGLLNEAGQNIEGWPNRGKEHPAEKVATPLQHLLQTTTHQSGGLADLLRGTGPWRWGQVDSLYFHARGVANVASAVPAEDGWLGRWSVEGDGRVMLQLCGERFSLSFHNVWQALGRWRFDAVDAAGNALSDGRLDDVGQQVVQLLPELEVPPGALGQTNVSFVTEIAGSGPWEWAGQGPFAFLRGGQLHTPWGNGRWGVQRQTSEGVEQAKDGQVFADFVGSQHDVYWSERECLRMQSSRKADAEKVGIDFAGGAEPMGRKCQPKLTQKVAK</sequence>
<evidence type="ECO:0000259" key="2">
    <source>
        <dbReference type="Pfam" id="PF23452"/>
    </source>
</evidence>
<dbReference type="AlphaFoldDB" id="A0A7S3FKU1"/>